<protein>
    <submittedName>
        <fullName evidence="3">Uncharacterized protein</fullName>
    </submittedName>
</protein>
<keyword evidence="4" id="KW-1185">Reference proteome</keyword>
<feature type="region of interest" description="Disordered" evidence="1">
    <location>
        <begin position="1"/>
        <end position="21"/>
    </location>
</feature>
<sequence>MQRENGLIDGRATGGGQTASHGERWSTLDYAVAAAYAALLIAPAPFFWAPPAWVWALMSLPGRPAETARADGLQAKHREAEVRPAAVAANDNAAAVLGRAPDSDRQWA</sequence>
<dbReference type="Proteomes" id="UP000076400">
    <property type="component" value="Unassembled WGS sequence"/>
</dbReference>
<dbReference type="EMBL" id="LPXN01000116">
    <property type="protein sequence ID" value="KZD07330.1"/>
    <property type="molecule type" value="Genomic_DNA"/>
</dbReference>
<comment type="caution">
    <text evidence="3">The sequence shown here is derived from an EMBL/GenBank/DDBJ whole genome shotgun (WGS) entry which is preliminary data.</text>
</comment>
<organism evidence="3 4">
    <name type="scientific">Oceanibaculum pacificum</name>
    <dbReference type="NCBI Taxonomy" id="580166"/>
    <lineage>
        <taxon>Bacteria</taxon>
        <taxon>Pseudomonadati</taxon>
        <taxon>Pseudomonadota</taxon>
        <taxon>Alphaproteobacteria</taxon>
        <taxon>Rhodospirillales</taxon>
        <taxon>Oceanibaculaceae</taxon>
        <taxon>Oceanibaculum</taxon>
    </lineage>
</organism>
<dbReference type="AlphaFoldDB" id="A0A154W1F5"/>
<evidence type="ECO:0000256" key="2">
    <source>
        <dbReference type="SAM" id="Phobius"/>
    </source>
</evidence>
<keyword evidence="2" id="KW-1133">Transmembrane helix</keyword>
<gene>
    <name evidence="3" type="ORF">AUP43_02050</name>
</gene>
<evidence type="ECO:0000313" key="3">
    <source>
        <dbReference type="EMBL" id="KZD07330.1"/>
    </source>
</evidence>
<proteinExistence type="predicted"/>
<reference evidence="3 4" key="1">
    <citation type="submission" date="2015-12" db="EMBL/GenBank/DDBJ databases">
        <title>Genome sequence of Oceanibaculum pacificum MCCC 1A02656.</title>
        <authorList>
            <person name="Lu L."/>
            <person name="Lai Q."/>
            <person name="Shao Z."/>
            <person name="Qian P."/>
        </authorList>
    </citation>
    <scope>NUCLEOTIDE SEQUENCE [LARGE SCALE GENOMIC DNA]</scope>
    <source>
        <strain evidence="3 4">MCCC 1A02656</strain>
    </source>
</reference>
<dbReference type="RefSeq" id="WP_067556820.1">
    <property type="nucleotide sequence ID" value="NZ_LPXN01000116.1"/>
</dbReference>
<name>A0A154W1F5_9PROT</name>
<dbReference type="STRING" id="580166.AUP43_02050"/>
<keyword evidence="2" id="KW-0472">Membrane</keyword>
<accession>A0A154W1F5</accession>
<keyword evidence="2" id="KW-0812">Transmembrane</keyword>
<evidence type="ECO:0000256" key="1">
    <source>
        <dbReference type="SAM" id="MobiDB-lite"/>
    </source>
</evidence>
<evidence type="ECO:0000313" key="4">
    <source>
        <dbReference type="Proteomes" id="UP000076400"/>
    </source>
</evidence>
<feature type="transmembrane region" description="Helical" evidence="2">
    <location>
        <begin position="30"/>
        <end position="49"/>
    </location>
</feature>